<dbReference type="InterPro" id="IPR045010">
    <property type="entry name" value="MDR_fam"/>
</dbReference>
<dbReference type="GO" id="GO:0047522">
    <property type="term" value="F:15-oxoprostaglandin 13-reductase [NAD(P)+] activity"/>
    <property type="evidence" value="ECO:0007669"/>
    <property type="project" value="TreeGrafter"/>
</dbReference>
<protein>
    <submittedName>
        <fullName evidence="1">Uncharacterized protein</fullName>
    </submittedName>
</protein>
<sequence length="122" mass="13439">MRIASNGIDIFFDNVGGDLSSSIMECMNENGRVAICGAISTYGKDLPRNTKPNTRVSVVVEAFSFTQWEWSKQITALNQLREWIQKGSIKAKETITNGFEELPATLVAMLKGENIGKAVVKI</sequence>
<dbReference type="SUPFAM" id="SSF51735">
    <property type="entry name" value="NAD(P)-binding Rossmann-fold domains"/>
    <property type="match status" value="1"/>
</dbReference>
<organism evidence="1 2">
    <name type="scientific">Diatraea saccharalis</name>
    <name type="common">sugarcane borer</name>
    <dbReference type="NCBI Taxonomy" id="40085"/>
    <lineage>
        <taxon>Eukaryota</taxon>
        <taxon>Metazoa</taxon>
        <taxon>Ecdysozoa</taxon>
        <taxon>Arthropoda</taxon>
        <taxon>Hexapoda</taxon>
        <taxon>Insecta</taxon>
        <taxon>Pterygota</taxon>
        <taxon>Neoptera</taxon>
        <taxon>Endopterygota</taxon>
        <taxon>Lepidoptera</taxon>
        <taxon>Glossata</taxon>
        <taxon>Ditrysia</taxon>
        <taxon>Pyraloidea</taxon>
        <taxon>Crambidae</taxon>
        <taxon>Crambinae</taxon>
        <taxon>Diatraea</taxon>
    </lineage>
</organism>
<proteinExistence type="predicted"/>
<dbReference type="PANTHER" id="PTHR43205:SF7">
    <property type="entry name" value="PROSTAGLANDIN REDUCTASE 1"/>
    <property type="match status" value="1"/>
</dbReference>
<reference evidence="1" key="2">
    <citation type="submission" date="2022-10" db="EMBL/GenBank/DDBJ databases">
        <authorList>
            <consortium name="ENA_rothamsted_submissions"/>
            <consortium name="culmorum"/>
            <person name="King R."/>
        </authorList>
    </citation>
    <scope>NUCLEOTIDE SEQUENCE</scope>
</reference>
<dbReference type="EMBL" id="OU893333">
    <property type="protein sequence ID" value="CAG9789181.1"/>
    <property type="molecule type" value="Genomic_DNA"/>
</dbReference>
<dbReference type="GO" id="GO:0006693">
    <property type="term" value="P:prostaglandin metabolic process"/>
    <property type="evidence" value="ECO:0007669"/>
    <property type="project" value="TreeGrafter"/>
</dbReference>
<dbReference type="PANTHER" id="PTHR43205">
    <property type="entry name" value="PROSTAGLANDIN REDUCTASE"/>
    <property type="match status" value="1"/>
</dbReference>
<accession>A0A9N9WCK2</accession>
<dbReference type="AlphaFoldDB" id="A0A9N9WCK2"/>
<reference evidence="1" key="1">
    <citation type="submission" date="2021-12" db="EMBL/GenBank/DDBJ databases">
        <authorList>
            <person name="King R."/>
        </authorList>
    </citation>
    <scope>NUCLEOTIDE SEQUENCE</scope>
</reference>
<dbReference type="Pfam" id="PF13602">
    <property type="entry name" value="ADH_zinc_N_2"/>
    <property type="match status" value="1"/>
</dbReference>
<evidence type="ECO:0000313" key="1">
    <source>
        <dbReference type="EMBL" id="CAG9789181.1"/>
    </source>
</evidence>
<dbReference type="OrthoDB" id="809632at2759"/>
<evidence type="ECO:0000313" key="2">
    <source>
        <dbReference type="Proteomes" id="UP001153714"/>
    </source>
</evidence>
<keyword evidence="2" id="KW-1185">Reference proteome</keyword>
<name>A0A9N9WCK2_9NEOP</name>
<gene>
    <name evidence="1" type="ORF">DIATSA_LOCUS6937</name>
</gene>
<dbReference type="Gene3D" id="3.40.50.720">
    <property type="entry name" value="NAD(P)-binding Rossmann-like Domain"/>
    <property type="match status" value="1"/>
</dbReference>
<dbReference type="Proteomes" id="UP001153714">
    <property type="component" value="Chromosome 2"/>
</dbReference>
<dbReference type="InterPro" id="IPR036291">
    <property type="entry name" value="NAD(P)-bd_dom_sf"/>
</dbReference>